<sequence length="222" mass="25077">MLIEIEEGQEPFSCRRKQRVLPERSLYSKPLKERKRPVSRRKLRTREESEEEFLHPIHTVSLHLLEPSPTPPIGEPPRLRPIRVLPAPIILTQPPIDRIQARRIAKYRRNVAEVVVDCVAYVSTGATTWGRSCSILAGGHACPRPAPRASSPRRTLCTYVHVHRRGGYTPTVRRQHTTGIYGTSSVGEGLPRLGTRKTSFVEYPTGTAQPPSNSFNPLRKNQ</sequence>
<reference evidence="2 3" key="1">
    <citation type="submission" date="2016-03" db="EMBL/GenBank/DDBJ databases">
        <title>Cyphomyrmex costatus WGS genome.</title>
        <authorList>
            <person name="Nygaard S."/>
            <person name="Hu H."/>
            <person name="Boomsma J."/>
            <person name="Zhang G."/>
        </authorList>
    </citation>
    <scope>NUCLEOTIDE SEQUENCE [LARGE SCALE GENOMIC DNA]</scope>
    <source>
        <strain evidence="2">MS0001</strain>
        <tissue evidence="2">Whole body</tissue>
    </source>
</reference>
<feature type="region of interest" description="Disordered" evidence="1">
    <location>
        <begin position="202"/>
        <end position="222"/>
    </location>
</feature>
<evidence type="ECO:0000256" key="1">
    <source>
        <dbReference type="SAM" id="MobiDB-lite"/>
    </source>
</evidence>
<accession>A0A195CI59</accession>
<dbReference type="EMBL" id="KQ977791">
    <property type="protein sequence ID" value="KYM99763.1"/>
    <property type="molecule type" value="Genomic_DNA"/>
</dbReference>
<proteinExistence type="predicted"/>
<evidence type="ECO:0000313" key="3">
    <source>
        <dbReference type="Proteomes" id="UP000078542"/>
    </source>
</evidence>
<feature type="compositionally biased region" description="Polar residues" evidence="1">
    <location>
        <begin position="206"/>
        <end position="222"/>
    </location>
</feature>
<name>A0A195CI59_9HYME</name>
<protein>
    <submittedName>
        <fullName evidence="2">Uncharacterized protein</fullName>
    </submittedName>
</protein>
<keyword evidence="3" id="KW-1185">Reference proteome</keyword>
<dbReference type="Proteomes" id="UP000078542">
    <property type="component" value="Unassembled WGS sequence"/>
</dbReference>
<dbReference type="AlphaFoldDB" id="A0A195CI59"/>
<organism evidence="2 3">
    <name type="scientific">Cyphomyrmex costatus</name>
    <dbReference type="NCBI Taxonomy" id="456900"/>
    <lineage>
        <taxon>Eukaryota</taxon>
        <taxon>Metazoa</taxon>
        <taxon>Ecdysozoa</taxon>
        <taxon>Arthropoda</taxon>
        <taxon>Hexapoda</taxon>
        <taxon>Insecta</taxon>
        <taxon>Pterygota</taxon>
        <taxon>Neoptera</taxon>
        <taxon>Endopterygota</taxon>
        <taxon>Hymenoptera</taxon>
        <taxon>Apocrita</taxon>
        <taxon>Aculeata</taxon>
        <taxon>Formicoidea</taxon>
        <taxon>Formicidae</taxon>
        <taxon>Myrmicinae</taxon>
        <taxon>Cyphomyrmex</taxon>
    </lineage>
</organism>
<evidence type="ECO:0000313" key="2">
    <source>
        <dbReference type="EMBL" id="KYM99763.1"/>
    </source>
</evidence>
<gene>
    <name evidence="2" type="ORF">ALC62_09381</name>
</gene>